<feature type="domain" description="Enoyl-CoA hydratase/isomerase" evidence="4">
    <location>
        <begin position="13"/>
        <end position="321"/>
    </location>
</feature>
<name>A0AAN0RIV1_9RHOB</name>
<dbReference type="NCBIfam" id="NF004127">
    <property type="entry name" value="PRK05617.1"/>
    <property type="match status" value="1"/>
</dbReference>
<evidence type="ECO:0000256" key="2">
    <source>
        <dbReference type="ARBA" id="ARBA00011915"/>
    </source>
</evidence>
<keyword evidence="3 5" id="KW-0378">Hydrolase</keyword>
<evidence type="ECO:0000256" key="1">
    <source>
        <dbReference type="ARBA" id="ARBA00001709"/>
    </source>
</evidence>
<accession>A0AAN0RIV1</accession>
<organism evidence="5 6">
    <name type="scientific">Planktomarina temperata RCA23</name>
    <dbReference type="NCBI Taxonomy" id="666509"/>
    <lineage>
        <taxon>Bacteria</taxon>
        <taxon>Pseudomonadati</taxon>
        <taxon>Pseudomonadota</taxon>
        <taxon>Alphaproteobacteria</taxon>
        <taxon>Rhodobacterales</taxon>
        <taxon>Paracoccaceae</taxon>
        <taxon>Planktomarina</taxon>
    </lineage>
</organism>
<reference evidence="5 6" key="1">
    <citation type="journal article" date="2014" name="ISME J.">
        <title>Adaptation of an abundant Roseobacter RCA organism to pelagic systems revealed by genomic and transcriptomic analyses.</title>
        <authorList>
            <person name="Voget S."/>
            <person name="Wemheuer B."/>
            <person name="Brinkhoff T."/>
            <person name="Vollmers J."/>
            <person name="Dietrich S."/>
            <person name="Giebel H.A."/>
            <person name="Beardsley C."/>
            <person name="Sardemann C."/>
            <person name="Bakenhus I."/>
            <person name="Billerbeck S."/>
            <person name="Daniel R."/>
            <person name="Simon M."/>
        </authorList>
    </citation>
    <scope>NUCLEOTIDE SEQUENCE [LARGE SCALE GENOMIC DNA]</scope>
    <source>
        <strain evidence="5 6">RCA23</strain>
    </source>
</reference>
<sequence>MSDLIARKDGKAGRFTLNRPGALNALTYEMCLQIESYLGKWEADPDVEVILFEGAGERAFCAGGDITAMYKTAVAGDYDYGRQFWTDEYRLNAKLATSPKPIISFLHGFTMGGGVGLGCHLPHRIVCESSQIAMPECGIGLVPDVGGSLLLARAPGRFGEYLGTTASRMGPADAIFAGFADHFIPQEDWPRLIETLCDTGDVSAIAKAARPAGPAPLLQIEAQVNEFFRGDYFGDIVNNLNHTGGDFAEACIKKLSRSSPLAMAATIELIHRVRGLDDIVLALGMEYRFTYRAAEQGDFIEGIRAMVIDKDKSPKWRHAMTDPLLPAASAMLRPLGPHSLDLTES</sequence>
<protein>
    <recommendedName>
        <fullName evidence="2">3-hydroxyisobutyryl-CoA hydrolase</fullName>
        <ecNumber evidence="2">3.1.2.4</ecNumber>
    </recommendedName>
</protein>
<dbReference type="InterPro" id="IPR032259">
    <property type="entry name" value="HIBYL-CoA-H"/>
</dbReference>
<dbReference type="EC" id="3.1.2.4" evidence="2"/>
<dbReference type="EMBL" id="CP003984">
    <property type="protein sequence ID" value="AII87003.1"/>
    <property type="molecule type" value="Genomic_DNA"/>
</dbReference>
<dbReference type="CDD" id="cd06558">
    <property type="entry name" value="crotonase-like"/>
    <property type="match status" value="1"/>
</dbReference>
<dbReference type="GO" id="GO:0006574">
    <property type="term" value="P:L-valine catabolic process"/>
    <property type="evidence" value="ECO:0007669"/>
    <property type="project" value="TreeGrafter"/>
</dbReference>
<gene>
    <name evidence="5" type="ORF">RCA23_c14640</name>
</gene>
<evidence type="ECO:0000259" key="4">
    <source>
        <dbReference type="Pfam" id="PF16113"/>
    </source>
</evidence>
<keyword evidence="6" id="KW-1185">Reference proteome</keyword>
<dbReference type="KEGG" id="ptp:RCA23_c14640"/>
<dbReference type="AlphaFoldDB" id="A0AAN0RIV1"/>
<dbReference type="PANTHER" id="PTHR43176">
    <property type="entry name" value="3-HYDROXYISOBUTYRYL-COA HYDROLASE-RELATED"/>
    <property type="match status" value="1"/>
</dbReference>
<evidence type="ECO:0000313" key="5">
    <source>
        <dbReference type="EMBL" id="AII87003.1"/>
    </source>
</evidence>
<dbReference type="GO" id="GO:0005829">
    <property type="term" value="C:cytosol"/>
    <property type="evidence" value="ECO:0007669"/>
    <property type="project" value="TreeGrafter"/>
</dbReference>
<dbReference type="SUPFAM" id="SSF52096">
    <property type="entry name" value="ClpP/crotonase"/>
    <property type="match status" value="1"/>
</dbReference>
<dbReference type="GO" id="GO:0003860">
    <property type="term" value="F:3-hydroxyisobutyryl-CoA hydrolase activity"/>
    <property type="evidence" value="ECO:0007669"/>
    <property type="project" value="UniProtKB-EC"/>
</dbReference>
<dbReference type="Pfam" id="PF16113">
    <property type="entry name" value="ECH_2"/>
    <property type="match status" value="1"/>
</dbReference>
<dbReference type="InterPro" id="IPR045004">
    <property type="entry name" value="ECH_dom"/>
</dbReference>
<dbReference type="InterPro" id="IPR029045">
    <property type="entry name" value="ClpP/crotonase-like_dom_sf"/>
</dbReference>
<dbReference type="Proteomes" id="UP000028680">
    <property type="component" value="Chromosome"/>
</dbReference>
<evidence type="ECO:0000313" key="6">
    <source>
        <dbReference type="Proteomes" id="UP000028680"/>
    </source>
</evidence>
<dbReference type="PANTHER" id="PTHR43176:SF3">
    <property type="entry name" value="3-HYDROXYISOBUTYRYL-COA HYDROLASE, MITOCHONDRIAL"/>
    <property type="match status" value="1"/>
</dbReference>
<comment type="catalytic activity">
    <reaction evidence="1">
        <text>3-hydroxy-2-methylpropanoyl-CoA + H2O = 3-hydroxy-2-methylpropanoate + CoA + H(+)</text>
        <dbReference type="Rhea" id="RHEA:20888"/>
        <dbReference type="ChEBI" id="CHEBI:11805"/>
        <dbReference type="ChEBI" id="CHEBI:15377"/>
        <dbReference type="ChEBI" id="CHEBI:15378"/>
        <dbReference type="ChEBI" id="CHEBI:57287"/>
        <dbReference type="ChEBI" id="CHEBI:57340"/>
        <dbReference type="EC" id="3.1.2.4"/>
    </reaction>
</comment>
<evidence type="ECO:0000256" key="3">
    <source>
        <dbReference type="ARBA" id="ARBA00022801"/>
    </source>
</evidence>
<dbReference type="RefSeq" id="WP_044049784.1">
    <property type="nucleotide sequence ID" value="NZ_CP003984.1"/>
</dbReference>
<proteinExistence type="predicted"/>
<dbReference type="Gene3D" id="3.90.226.10">
    <property type="entry name" value="2-enoyl-CoA Hydratase, Chain A, domain 1"/>
    <property type="match status" value="1"/>
</dbReference>